<dbReference type="InterPro" id="IPR006232">
    <property type="entry name" value="Suc6P_hydrolase"/>
</dbReference>
<evidence type="ECO:0000256" key="5">
    <source>
        <dbReference type="ARBA" id="ARBA00022801"/>
    </source>
</evidence>
<evidence type="ECO:0000313" key="11">
    <source>
        <dbReference type="Proteomes" id="UP000190951"/>
    </source>
</evidence>
<dbReference type="EMBL" id="CP096983">
    <property type="protein sequence ID" value="URZ10055.1"/>
    <property type="molecule type" value="Genomic_DNA"/>
</dbReference>
<dbReference type="Pfam" id="PF00251">
    <property type="entry name" value="Glyco_hydro_32N"/>
    <property type="match status" value="1"/>
</dbReference>
<dbReference type="AlphaFoldDB" id="A0A1S8MCB5"/>
<evidence type="ECO:0000256" key="6">
    <source>
        <dbReference type="ARBA" id="ARBA00023295"/>
    </source>
</evidence>
<proteinExistence type="inferred from homology"/>
<dbReference type="InterPro" id="IPR018053">
    <property type="entry name" value="Glyco_hydro_32_AS"/>
</dbReference>
<keyword evidence="9" id="KW-0119">Carbohydrate metabolism</keyword>
<evidence type="ECO:0000256" key="1">
    <source>
        <dbReference type="ARBA" id="ARBA00004914"/>
    </source>
</evidence>
<evidence type="ECO:0000256" key="9">
    <source>
        <dbReference type="RuleBase" id="RU365015"/>
    </source>
</evidence>
<dbReference type="NCBIfam" id="TIGR01322">
    <property type="entry name" value="scrB_fam"/>
    <property type="match status" value="1"/>
</dbReference>
<name>A0A1S8MCB5_9CLOT</name>
<dbReference type="GO" id="GO:0005737">
    <property type="term" value="C:cytoplasm"/>
    <property type="evidence" value="ECO:0007669"/>
    <property type="project" value="UniProtKB-SubCell"/>
</dbReference>
<dbReference type="InterPro" id="IPR013189">
    <property type="entry name" value="Glyco_hydro_32_C"/>
</dbReference>
<dbReference type="PANTHER" id="PTHR43101:SF1">
    <property type="entry name" value="BETA-FRUCTOSIDASE"/>
    <property type="match status" value="1"/>
</dbReference>
<dbReference type="CDD" id="cd18623">
    <property type="entry name" value="GH32_ScrB-like"/>
    <property type="match status" value="1"/>
</dbReference>
<dbReference type="InterPro" id="IPR023296">
    <property type="entry name" value="Glyco_hydro_beta-prop_sf"/>
</dbReference>
<dbReference type="SMART" id="SM00640">
    <property type="entry name" value="Glyco_32"/>
    <property type="match status" value="1"/>
</dbReference>
<evidence type="ECO:0000256" key="7">
    <source>
        <dbReference type="ARBA" id="ARBA00033367"/>
    </source>
</evidence>
<keyword evidence="9" id="KW-0963">Cytoplasm</keyword>
<sequence>MNINQFIQKVEAVETKYKSEVEADHYRQKYHLMPRVGFMNDPNGLIEIAGEYHVFYQYNPFYPEEKHVCWGHFRSKDLITWEELPVALSPLEGYDSHGCYSGSAVDKDGKLVLMYTGNVKDSKGERETYQCLAESSDGVNFKKLDTNPVIKNQPKGYTRHFRDPKVLKHNDKWYMVIGAQKEEEKGSTVLYCSEDLEKWNIVNEILGSNLSKFDFLGYMWECPNLFTLDNKDVLLFCPQGVDKKGDLYNNIYQCGYVLGKLNYETGEFNCGDFLELDRGFEFYAPQIMEDHNGRILLLGWMGLPDKESSPTINNRWLHCLTSIRELKIKDNKIVQQPIIEMQKLRRERTEHKEVLIKDNEIELKGISGDSFELKCTFEFDKVEQFGIKMRYNSDINEETVMFYDTVEEKLVFDRSKDGFHKEEDGQRRCYVKNNGKLKAHIFMDKSSVEIFINDGEETFTSRIYPSEESTDVVFFSKGGEIKLNAVHWVI</sequence>
<dbReference type="Gene3D" id="2.60.120.560">
    <property type="entry name" value="Exo-inulinase, domain 1"/>
    <property type="match status" value="1"/>
</dbReference>
<accession>A0A1S8MCB5</accession>
<dbReference type="KEGG" id="crw:CROST_007630"/>
<evidence type="ECO:0000256" key="3">
    <source>
        <dbReference type="ARBA" id="ARBA00012758"/>
    </source>
</evidence>
<organism evidence="10 11">
    <name type="scientific">Clostridium felsineum</name>
    <dbReference type="NCBI Taxonomy" id="36839"/>
    <lineage>
        <taxon>Bacteria</taxon>
        <taxon>Bacillati</taxon>
        <taxon>Bacillota</taxon>
        <taxon>Clostridia</taxon>
        <taxon>Eubacteriales</taxon>
        <taxon>Clostridiaceae</taxon>
        <taxon>Clostridium</taxon>
    </lineage>
</organism>
<comment type="pathway">
    <text evidence="1 9">Glycan biosynthesis; sucrose metabolism.</text>
</comment>
<dbReference type="PROSITE" id="PS00609">
    <property type="entry name" value="GLYCOSYL_HYDROL_F32"/>
    <property type="match status" value="1"/>
</dbReference>
<evidence type="ECO:0000256" key="2">
    <source>
        <dbReference type="ARBA" id="ARBA00009902"/>
    </source>
</evidence>
<dbReference type="InterPro" id="IPR051214">
    <property type="entry name" value="GH32_Enzymes"/>
</dbReference>
<dbReference type="SUPFAM" id="SSF49899">
    <property type="entry name" value="Concanavalin A-like lectins/glucanases"/>
    <property type="match status" value="1"/>
</dbReference>
<keyword evidence="5 8" id="KW-0378">Hydrolase</keyword>
<dbReference type="Proteomes" id="UP000190951">
    <property type="component" value="Chromosome"/>
</dbReference>
<evidence type="ECO:0000256" key="8">
    <source>
        <dbReference type="RuleBase" id="RU362110"/>
    </source>
</evidence>
<dbReference type="PANTHER" id="PTHR43101">
    <property type="entry name" value="BETA-FRUCTOSIDASE"/>
    <property type="match status" value="1"/>
</dbReference>
<dbReference type="Pfam" id="PF08244">
    <property type="entry name" value="Glyco_hydro_32C"/>
    <property type="match status" value="1"/>
</dbReference>
<comment type="subcellular location">
    <subcellularLocation>
        <location evidence="9">Cytoplasm</location>
    </subcellularLocation>
</comment>
<comment type="similarity">
    <text evidence="2 8">Belongs to the glycosyl hydrolase 32 family.</text>
</comment>
<comment type="function">
    <text evidence="9">Enables the bacterium to metabolize sucrose as a sole carbon source.</text>
</comment>
<keyword evidence="6 8" id="KW-0326">Glycosidase</keyword>
<keyword evidence="11" id="KW-1185">Reference proteome</keyword>
<reference evidence="10 11" key="1">
    <citation type="submission" date="2022-04" db="EMBL/GenBank/DDBJ databases">
        <title>Genome sequence of C. roseum typestrain.</title>
        <authorList>
            <person name="Poehlein A."/>
            <person name="Schoch T."/>
            <person name="Duerre P."/>
            <person name="Daniel R."/>
        </authorList>
    </citation>
    <scope>NUCLEOTIDE SEQUENCE [LARGE SCALE GENOMIC DNA]</scope>
    <source>
        <strain evidence="10 11">DSM 7320</strain>
    </source>
</reference>
<dbReference type="InterPro" id="IPR013148">
    <property type="entry name" value="Glyco_hydro_32_N"/>
</dbReference>
<dbReference type="RefSeq" id="WP_077833090.1">
    <property type="nucleotide sequence ID" value="NZ_CP096983.1"/>
</dbReference>
<comment type="catalytic activity">
    <reaction evidence="8">
        <text>Hydrolysis of terminal non-reducing beta-D-fructofuranoside residues in beta-D-fructofuranosides.</text>
        <dbReference type="EC" id="3.2.1.26"/>
    </reaction>
</comment>
<dbReference type="InterPro" id="IPR001362">
    <property type="entry name" value="Glyco_hydro_32"/>
</dbReference>
<dbReference type="Gene3D" id="2.115.10.20">
    <property type="entry name" value="Glycosyl hydrolase domain, family 43"/>
    <property type="match status" value="1"/>
</dbReference>
<dbReference type="GO" id="GO:0004564">
    <property type="term" value="F:beta-fructofuranosidase activity"/>
    <property type="evidence" value="ECO:0007669"/>
    <property type="project" value="UniProtKB-EC"/>
</dbReference>
<dbReference type="GO" id="GO:0005985">
    <property type="term" value="P:sucrose metabolic process"/>
    <property type="evidence" value="ECO:0007669"/>
    <property type="project" value="UniProtKB-UniPathway"/>
</dbReference>
<protein>
    <recommendedName>
        <fullName evidence="4 8">Sucrose-6-phosphate hydrolase</fullName>
        <ecNumber evidence="3 8">3.2.1.26</ecNumber>
    </recommendedName>
    <alternativeName>
        <fullName evidence="7 9">Invertase</fullName>
    </alternativeName>
</protein>
<dbReference type="SUPFAM" id="SSF75005">
    <property type="entry name" value="Arabinanase/levansucrase/invertase"/>
    <property type="match status" value="1"/>
</dbReference>
<evidence type="ECO:0000256" key="4">
    <source>
        <dbReference type="ARBA" id="ARBA00019623"/>
    </source>
</evidence>
<gene>
    <name evidence="10" type="primary">scrB</name>
    <name evidence="10" type="ORF">CROST_007630</name>
</gene>
<dbReference type="InterPro" id="IPR013320">
    <property type="entry name" value="ConA-like_dom_sf"/>
</dbReference>
<evidence type="ECO:0000313" key="10">
    <source>
        <dbReference type="EMBL" id="URZ10055.1"/>
    </source>
</evidence>
<dbReference type="STRING" id="84029.CROST_15580"/>
<dbReference type="EC" id="3.2.1.26" evidence="3 8"/>